<evidence type="ECO:0000313" key="1">
    <source>
        <dbReference type="EMBL" id="QPI18442.1"/>
    </source>
</evidence>
<reference evidence="1 2" key="1">
    <citation type="submission" date="2020-09" db="EMBL/GenBank/DDBJ databases">
        <authorList>
            <person name="Gold N."/>
            <person name="Khalifa L."/>
            <person name="Gelman D."/>
            <person name="Alkalay-Oren S."/>
            <person name="Coppenhagen-Glazer S."/>
            <person name="Hazan R."/>
        </authorList>
    </citation>
    <scope>NUCLEOTIDE SEQUENCE [LARGE SCALE GENOMIC DNA]</scope>
</reference>
<dbReference type="Proteomes" id="UP000594510">
    <property type="component" value="Segment"/>
</dbReference>
<accession>A0A7S9SWA5</accession>
<sequence length="197" mass="21963">MLYKVTMTTCTGGKEMSVASSLDRADEWLLSHLCDKRLEYLSQKEELTANEKAEILLIQELNMKLICNTLQKEVPVQTVQGSDVTSGLLSKAYTNSVNITSQEAWYTSLLKRTLDVVDGIPCVGNVTVFVDSDEISISIMGHVRHDNDLACDVYEISFENLGGIEDFLIHVEGVEIALPDYLEFITEELPAILKKSL</sequence>
<dbReference type="EMBL" id="MW004545">
    <property type="protein sequence ID" value="QPI18442.1"/>
    <property type="molecule type" value="Genomic_DNA"/>
</dbReference>
<name>A0A7S9SWA5_9CAUD</name>
<organism evidence="1 2">
    <name type="scientific">Enterococcus phage EFGrNG</name>
    <dbReference type="NCBI Taxonomy" id="2777301"/>
    <lineage>
        <taxon>Viruses</taxon>
        <taxon>Duplodnaviria</taxon>
        <taxon>Heunggongvirae</taxon>
        <taxon>Uroviricota</taxon>
        <taxon>Caudoviricetes</taxon>
        <taxon>Herelleviridae</taxon>
        <taxon>Brockvirinae</taxon>
        <taxon>Schiekvirus</taxon>
        <taxon>Schiekvirus Efgrng</taxon>
    </lineage>
</organism>
<proteinExistence type="predicted"/>
<keyword evidence="2" id="KW-1185">Reference proteome</keyword>
<protein>
    <submittedName>
        <fullName evidence="1">Uncharacterized protein</fullName>
    </submittedName>
</protein>
<evidence type="ECO:0000313" key="2">
    <source>
        <dbReference type="Proteomes" id="UP000594510"/>
    </source>
</evidence>